<dbReference type="GO" id="GO:0015031">
    <property type="term" value="P:protein transport"/>
    <property type="evidence" value="ECO:0007669"/>
    <property type="project" value="UniProtKB-UniRule"/>
</dbReference>
<dbReference type="Pfam" id="PF00899">
    <property type="entry name" value="ThiF"/>
    <property type="match status" value="1"/>
</dbReference>
<dbReference type="OMA" id="RQIWDAI"/>
<dbReference type="NCBIfam" id="TIGR01381">
    <property type="entry name" value="E1_like_apg7"/>
    <property type="match status" value="1"/>
</dbReference>
<evidence type="ECO:0000256" key="6">
    <source>
        <dbReference type="PIRSR" id="PIRSR606285-1"/>
    </source>
</evidence>
<dbReference type="InterPro" id="IPR042523">
    <property type="entry name" value="Atg7_N_2"/>
</dbReference>
<dbReference type="RefSeq" id="XP_040726295.1">
    <property type="nucleotide sequence ID" value="XM_040869008.1"/>
</dbReference>
<dbReference type="InterPro" id="IPR000594">
    <property type="entry name" value="ThiF_NAD_FAD-bd"/>
</dbReference>
<organism evidence="9 10">
    <name type="scientific">Protomyces lactucae-debilis</name>
    <dbReference type="NCBI Taxonomy" id="2754530"/>
    <lineage>
        <taxon>Eukaryota</taxon>
        <taxon>Fungi</taxon>
        <taxon>Dikarya</taxon>
        <taxon>Ascomycota</taxon>
        <taxon>Taphrinomycotina</taxon>
        <taxon>Taphrinomycetes</taxon>
        <taxon>Taphrinales</taxon>
        <taxon>Protomycetaceae</taxon>
        <taxon>Protomyces</taxon>
    </lineage>
</organism>
<feature type="active site" description="Glycyl thioester intermediate" evidence="6">
    <location>
        <position position="487"/>
    </location>
</feature>
<evidence type="ECO:0000259" key="8">
    <source>
        <dbReference type="PROSITE" id="PS51020"/>
    </source>
</evidence>
<dbReference type="GO" id="GO:0000045">
    <property type="term" value="P:autophagosome assembly"/>
    <property type="evidence" value="ECO:0007669"/>
    <property type="project" value="TreeGrafter"/>
</dbReference>
<gene>
    <name evidence="9" type="ORF">BCR37DRAFT_378271</name>
</gene>
<dbReference type="OrthoDB" id="338614at2759"/>
<keyword evidence="7" id="KW-0963">Cytoplasm</keyword>
<comment type="similarity">
    <text evidence="1 7">Belongs to the ATG7 family.</text>
</comment>
<evidence type="ECO:0000313" key="9">
    <source>
        <dbReference type="EMBL" id="ORY84277.1"/>
    </source>
</evidence>
<keyword evidence="3 7" id="KW-0813">Transport</keyword>
<dbReference type="GO" id="GO:0034727">
    <property type="term" value="P:piecemeal microautophagy of the nucleus"/>
    <property type="evidence" value="ECO:0007669"/>
    <property type="project" value="TreeGrafter"/>
</dbReference>
<dbReference type="InterPro" id="IPR035985">
    <property type="entry name" value="Ubiquitin-activating_enz"/>
</dbReference>
<protein>
    <recommendedName>
        <fullName evidence="2 7">Ubiquitin-like modifier-activating enzyme ATG7</fullName>
    </recommendedName>
    <alternativeName>
        <fullName evidence="7">Autophagy-related protein 7</fullName>
    </alternativeName>
</protein>
<keyword evidence="10" id="KW-1185">Reference proteome</keyword>
<dbReference type="STRING" id="56484.A0A1Y2FL22"/>
<dbReference type="PANTHER" id="PTHR10953:SF3">
    <property type="entry name" value="UBIQUITIN-LIKE MODIFIER-ACTIVATING ENZYME ATG7"/>
    <property type="match status" value="1"/>
</dbReference>
<dbReference type="InterPro" id="IPR032197">
    <property type="entry name" value="Atg7_N"/>
</dbReference>
<dbReference type="PROSITE" id="PS51020">
    <property type="entry name" value="SPONDIN"/>
    <property type="match status" value="1"/>
</dbReference>
<evidence type="ECO:0000256" key="4">
    <source>
        <dbReference type="ARBA" id="ARBA00022927"/>
    </source>
</evidence>
<dbReference type="EMBL" id="MCFI01000006">
    <property type="protein sequence ID" value="ORY84277.1"/>
    <property type="molecule type" value="Genomic_DNA"/>
</dbReference>
<keyword evidence="7" id="KW-0833">Ubl conjugation pathway</keyword>
<name>A0A1Y2FL22_PROLT</name>
<dbReference type="GeneID" id="63785607"/>
<dbReference type="InterPro" id="IPR042522">
    <property type="entry name" value="Atg7_N_1"/>
</dbReference>
<dbReference type="GO" id="GO:0016887">
    <property type="term" value="F:ATP hydrolysis activity"/>
    <property type="evidence" value="ECO:0007669"/>
    <property type="project" value="UniProtKB-ARBA"/>
</dbReference>
<dbReference type="GO" id="GO:0000422">
    <property type="term" value="P:autophagy of mitochondrion"/>
    <property type="evidence" value="ECO:0007669"/>
    <property type="project" value="TreeGrafter"/>
</dbReference>
<evidence type="ECO:0000256" key="1">
    <source>
        <dbReference type="ARBA" id="ARBA00010931"/>
    </source>
</evidence>
<keyword evidence="5 7" id="KW-0072">Autophagy</keyword>
<dbReference type="InterPro" id="IPR045886">
    <property type="entry name" value="ThiF/MoeB/HesA"/>
</dbReference>
<comment type="subunit">
    <text evidence="7">Homodimer.</text>
</comment>
<dbReference type="GO" id="GO:0000407">
    <property type="term" value="C:phagophore assembly site"/>
    <property type="evidence" value="ECO:0007669"/>
    <property type="project" value="UniProtKB-SubCell"/>
</dbReference>
<dbReference type="Gene3D" id="3.40.140.70">
    <property type="entry name" value="Ubiquitin-like modifier-activating enzyme ATG7 N-terminal domain"/>
    <property type="match status" value="1"/>
</dbReference>
<evidence type="ECO:0000256" key="3">
    <source>
        <dbReference type="ARBA" id="ARBA00022448"/>
    </source>
</evidence>
<dbReference type="GO" id="GO:0032446">
    <property type="term" value="P:protein modification by small protein conjugation"/>
    <property type="evidence" value="ECO:0007669"/>
    <property type="project" value="TreeGrafter"/>
</dbReference>
<comment type="caution">
    <text evidence="9">The sequence shown here is derived from an EMBL/GenBank/DDBJ whole genome shotgun (WGS) entry which is preliminary data.</text>
</comment>
<dbReference type="Gene3D" id="3.40.140.100">
    <property type="entry name" value="Ubiquitin-like modifier-activating enzyme ATG7 C-terminal domain"/>
    <property type="match status" value="1"/>
</dbReference>
<dbReference type="InterPro" id="IPR009465">
    <property type="entry name" value="Spondin_N"/>
</dbReference>
<dbReference type="Gene3D" id="3.40.50.720">
    <property type="entry name" value="NAD(P)-binding Rossmann-like Domain"/>
    <property type="match status" value="1"/>
</dbReference>
<dbReference type="InterPro" id="IPR006285">
    <property type="entry name" value="Atg7"/>
</dbReference>
<dbReference type="GO" id="GO:0019779">
    <property type="term" value="F:Atg8 activating enzyme activity"/>
    <property type="evidence" value="ECO:0007669"/>
    <property type="project" value="TreeGrafter"/>
</dbReference>
<sequence>MPPLTFLPQATYISSEFWHSLSKQKIDVDKLREQENSITAAITLKAKQDEAPPRVDLDGSSFTADAATMRIQGTALNLNTIDTFKAYDKNEFLRRAAQPIQDAISDRTILHKPALLSSFALLCFADLKKYTYTYWAAFPALPSSWSASSSLFTSNLATCEAFFLIDRRDNTTHSLYADVPAQYRVFGFLDTSSHPSCLSWPARNYLFMISQVFNLTDLQLVAYRGSHPGNPSLLLNCHLEEPIANLPPVGWERDRNGRLAPRITALSSQLDPTILANDAVHLNLKLMRWRASPSLDLDAIKSTRCLLLGAGTLGCYTARLLMAWGVNQITFVDNGTVSWSNPVRQPLFRYTDAGTGKSKATVAAESLKEIYPGVNAIGVALSVPMLGHPLPTLAEAREKARREFEQLCQLIDSHDAVFLLMDSRESRWLPTVLGKAKNKIVLNAALGFDSYVVLRHGTTSNNLGCYFCNDVVAPSNSLDDRSLDQMCTVTRPGLAALASAHAVELLVSMLAHPDKQHASAPKDKNDGSNDGLLGRVPHTIRGFLGSFSNLVLRGEAFPQCSACSVAVLEAYEEGHWDWVQRALDDPAYIEQLSGLAGIKAAAAALDWDDDLESESGLESSS</sequence>
<dbReference type="FunFam" id="3.40.50.720:FF:000243">
    <property type="entry name" value="Ubiquitin-like modifier-activating enzyme ATG7"/>
    <property type="match status" value="1"/>
</dbReference>
<evidence type="ECO:0000256" key="5">
    <source>
        <dbReference type="ARBA" id="ARBA00023006"/>
    </source>
</evidence>
<dbReference type="SUPFAM" id="SSF69572">
    <property type="entry name" value="Activating enzymes of the ubiquitin-like proteins"/>
    <property type="match status" value="1"/>
</dbReference>
<dbReference type="PANTHER" id="PTHR10953">
    <property type="entry name" value="UBIQUITIN-ACTIVATING ENZYME E1"/>
    <property type="match status" value="1"/>
</dbReference>
<comment type="subcellular location">
    <subcellularLocation>
        <location evidence="7">Cytoplasm</location>
    </subcellularLocation>
    <subcellularLocation>
        <location evidence="7">Preautophagosomal structure</location>
    </subcellularLocation>
</comment>
<evidence type="ECO:0000256" key="2">
    <source>
        <dbReference type="ARBA" id="ARBA00017647"/>
    </source>
</evidence>
<reference evidence="9 10" key="1">
    <citation type="submission" date="2016-07" db="EMBL/GenBank/DDBJ databases">
        <title>Pervasive Adenine N6-methylation of Active Genes in Fungi.</title>
        <authorList>
            <consortium name="DOE Joint Genome Institute"/>
            <person name="Mondo S.J."/>
            <person name="Dannebaum R.O."/>
            <person name="Kuo R.C."/>
            <person name="Labutti K."/>
            <person name="Haridas S."/>
            <person name="Kuo A."/>
            <person name="Salamov A."/>
            <person name="Ahrendt S.R."/>
            <person name="Lipzen A."/>
            <person name="Sullivan W."/>
            <person name="Andreopoulos W.B."/>
            <person name="Clum A."/>
            <person name="Lindquist E."/>
            <person name="Daum C."/>
            <person name="Ramamoorthy G.K."/>
            <person name="Gryganskyi A."/>
            <person name="Culley D."/>
            <person name="Magnuson J.K."/>
            <person name="James T.Y."/>
            <person name="O'Malley M.A."/>
            <person name="Stajich J.E."/>
            <person name="Spatafora J.W."/>
            <person name="Visel A."/>
            <person name="Grigoriev I.V."/>
        </authorList>
    </citation>
    <scope>NUCLEOTIDE SEQUENCE [LARGE SCALE GENOMIC DNA]</scope>
    <source>
        <strain evidence="9 10">12-1054</strain>
    </source>
</reference>
<evidence type="ECO:0000313" key="10">
    <source>
        <dbReference type="Proteomes" id="UP000193685"/>
    </source>
</evidence>
<dbReference type="GO" id="GO:0006995">
    <property type="term" value="P:cellular response to nitrogen starvation"/>
    <property type="evidence" value="ECO:0007669"/>
    <property type="project" value="TreeGrafter"/>
</dbReference>
<dbReference type="AlphaFoldDB" id="A0A1Y2FL22"/>
<dbReference type="Proteomes" id="UP000193685">
    <property type="component" value="Unassembled WGS sequence"/>
</dbReference>
<accession>A0A1Y2FL22</accession>
<dbReference type="GO" id="GO:0019778">
    <property type="term" value="F:Atg12 activating enzyme activity"/>
    <property type="evidence" value="ECO:0007669"/>
    <property type="project" value="TreeGrafter"/>
</dbReference>
<proteinExistence type="inferred from homology"/>
<keyword evidence="4 7" id="KW-0653">Protein transport</keyword>
<evidence type="ECO:0000256" key="7">
    <source>
        <dbReference type="RuleBase" id="RU366022"/>
    </source>
</evidence>
<dbReference type="Pfam" id="PF16420">
    <property type="entry name" value="ATG7_N"/>
    <property type="match status" value="1"/>
</dbReference>
<comment type="function">
    <text evidence="7">E1-like activating enzyme involved in the 2 ubiquitin-like systems required for cytoplasm to vacuole transport (Cvt) and autophagy. Activates ATG12 for its conjugation with ATG5 and ATG8 for its conjugation with phosphatidylethanolamine. Both systems are needed for the ATG8 association to Cvt vesicles and autophagosomes membranes. Autophagy is essential for maintenance of amino acid levels and protein synthesis under nitrogen starvation. Required for selective autophagic degradation of the nucleus (nucleophagy) as well as for mitophagy which contributes to regulate mitochondrial quantity and quality by eliminating the mitochondria to a basal level to fulfill cellular energy requirements and preventing excess ROS production.</text>
</comment>
<feature type="domain" description="Spondin" evidence="8">
    <location>
        <begin position="556"/>
        <end position="621"/>
    </location>
</feature>